<dbReference type="RefSeq" id="WP_264808187.1">
    <property type="nucleotide sequence ID" value="NZ_CP110226.1"/>
</dbReference>
<gene>
    <name evidence="1" type="ORF">OM944_13715</name>
</gene>
<dbReference type="Proteomes" id="UP001163156">
    <property type="component" value="Chromosome"/>
</dbReference>
<organism evidence="1 2">
    <name type="scientific">Algoriphagus halophytocola</name>
    <dbReference type="NCBI Taxonomy" id="2991499"/>
    <lineage>
        <taxon>Bacteria</taxon>
        <taxon>Pseudomonadati</taxon>
        <taxon>Bacteroidota</taxon>
        <taxon>Cytophagia</taxon>
        <taxon>Cytophagales</taxon>
        <taxon>Cyclobacteriaceae</taxon>
        <taxon>Algoriphagus</taxon>
    </lineage>
</organism>
<protein>
    <recommendedName>
        <fullName evidence="3">Tetratricopeptide repeat protein</fullName>
    </recommendedName>
</protein>
<dbReference type="EMBL" id="CP110226">
    <property type="protein sequence ID" value="UZD21718.1"/>
    <property type="molecule type" value="Genomic_DNA"/>
</dbReference>
<reference evidence="1" key="1">
    <citation type="submission" date="2022-10" db="EMBL/GenBank/DDBJ databases">
        <title>Algoriphagus sp. a novel bacteria isolate from halophytes salicornia europaea.</title>
        <authorList>
            <person name="Peng Y."/>
            <person name="Jiang L."/>
            <person name="Lee J."/>
        </authorList>
    </citation>
    <scope>NUCLEOTIDE SEQUENCE</scope>
    <source>
        <strain evidence="1">TR-M5</strain>
    </source>
</reference>
<name>A0ABY6MEX5_9BACT</name>
<sequence>MESITELLDTCTLPERYQMVEYAKVKNAPNSKKLQLLQLYVQEPGLSDSDYSKKIYNKENIPAFHQLKKRVKEECEDLLILLKPSCIEKENKIHIQCTELLLKSQLVLARGLRDEGVKLLERGLRMAINNRFHDLVLTVYSTVRRFELSEIIHHQDLPDLQLAIKSHLQLLMDKYNYRQTDTKPAENSLLKTMIQQVQSSRTSWGQLEKINAAIDQKNYELASELVIRAENSPQKLFQEEETKNKLVKAKLSIYLNKGEFTQLRALTGQLLDGVAQQPNNFYLYEYHWLALFHLGRLDEAAQLLKRQLPKVPTDFAPRWLYFEFYLLFCQQSYKIVLRRIHEHQNKLKSEPHLYLGSKMLELMVLIEQNEQDWLEYKMENMRKLISRKKKAGCSRIQAAFQVFWKMQKTKSSDSLIEDPSFLSLVKGEKNFAWEPGTFELIRYEEWMAERFKLPA</sequence>
<accession>A0ABY6MEX5</accession>
<evidence type="ECO:0000313" key="2">
    <source>
        <dbReference type="Proteomes" id="UP001163156"/>
    </source>
</evidence>
<proteinExistence type="predicted"/>
<evidence type="ECO:0008006" key="3">
    <source>
        <dbReference type="Google" id="ProtNLM"/>
    </source>
</evidence>
<keyword evidence="2" id="KW-1185">Reference proteome</keyword>
<evidence type="ECO:0000313" key="1">
    <source>
        <dbReference type="EMBL" id="UZD21718.1"/>
    </source>
</evidence>